<sequence length="116" mass="13163">MNGRAQEPQGVFKETGILTIGMDGENWPLAETVRVEMEDGTSRYHGYVSDDTMGRLADEDARGRVMMLAQCISVNIMEKIMRLYREGVIDNEEARRILGALSFPYQKALFDLETEL</sequence>
<reference evidence="1 2" key="1">
    <citation type="submission" date="2018-09" db="EMBL/GenBank/DDBJ databases">
        <title>Characterization of the phylogenetic diversity of five novel species belonging to the genus Bifidobacterium.</title>
        <authorList>
            <person name="Lugli G.A."/>
            <person name="Duranti S."/>
            <person name="Milani C."/>
        </authorList>
    </citation>
    <scope>NUCLEOTIDE SEQUENCE [LARGE SCALE GENOMIC DNA]</scope>
    <source>
        <strain evidence="1 2">2020B</strain>
    </source>
</reference>
<name>A0A430FAN0_9BIFI</name>
<keyword evidence="2" id="KW-1185">Reference proteome</keyword>
<accession>A0A430FAN0</accession>
<organism evidence="1 2">
    <name type="scientific">Bifidobacterium castoris</name>
    <dbReference type="NCBI Taxonomy" id="2306972"/>
    <lineage>
        <taxon>Bacteria</taxon>
        <taxon>Bacillati</taxon>
        <taxon>Actinomycetota</taxon>
        <taxon>Actinomycetes</taxon>
        <taxon>Bifidobacteriales</taxon>
        <taxon>Bifidobacteriaceae</taxon>
        <taxon>Bifidobacterium</taxon>
    </lineage>
</organism>
<dbReference type="EMBL" id="QXGI01000001">
    <property type="protein sequence ID" value="RSX49868.1"/>
    <property type="molecule type" value="Genomic_DNA"/>
</dbReference>
<dbReference type="AlphaFoldDB" id="A0A430FAN0"/>
<protein>
    <submittedName>
        <fullName evidence="1">Uncharacterized protein</fullName>
    </submittedName>
</protein>
<proteinExistence type="predicted"/>
<dbReference type="Proteomes" id="UP000288052">
    <property type="component" value="Unassembled WGS sequence"/>
</dbReference>
<evidence type="ECO:0000313" key="1">
    <source>
        <dbReference type="EMBL" id="RSX49868.1"/>
    </source>
</evidence>
<dbReference type="RefSeq" id="WP_126031371.1">
    <property type="nucleotide sequence ID" value="NZ_QXGI01000001.1"/>
</dbReference>
<comment type="caution">
    <text evidence="1">The sequence shown here is derived from an EMBL/GenBank/DDBJ whole genome shotgun (WGS) entry which is preliminary data.</text>
</comment>
<evidence type="ECO:0000313" key="2">
    <source>
        <dbReference type="Proteomes" id="UP000288052"/>
    </source>
</evidence>
<gene>
    <name evidence="1" type="ORF">D2E22_0329</name>
</gene>